<reference evidence="3" key="1">
    <citation type="submission" date="2022-12" db="EMBL/GenBank/DDBJ databases">
        <authorList>
            <person name="Petersen C."/>
        </authorList>
    </citation>
    <scope>NUCLEOTIDE SEQUENCE</scope>
    <source>
        <strain evidence="3">IBT 29677</strain>
    </source>
</reference>
<name>A0A9W9VZG6_9EURO</name>
<gene>
    <name evidence="3" type="ORF">N7509_007797</name>
</gene>
<keyword evidence="2" id="KW-0732">Signal</keyword>
<reference evidence="3" key="2">
    <citation type="journal article" date="2023" name="IMA Fungus">
        <title>Comparative genomic study of the Penicillium genus elucidates a diverse pangenome and 15 lateral gene transfer events.</title>
        <authorList>
            <person name="Petersen C."/>
            <person name="Sorensen T."/>
            <person name="Nielsen M.R."/>
            <person name="Sondergaard T.E."/>
            <person name="Sorensen J.L."/>
            <person name="Fitzpatrick D.A."/>
            <person name="Frisvad J.C."/>
            <person name="Nielsen K.L."/>
        </authorList>
    </citation>
    <scope>NUCLEOTIDE SEQUENCE</scope>
    <source>
        <strain evidence="3">IBT 29677</strain>
    </source>
</reference>
<evidence type="ECO:0000256" key="2">
    <source>
        <dbReference type="SAM" id="SignalP"/>
    </source>
</evidence>
<dbReference type="OrthoDB" id="4387630at2759"/>
<organism evidence="3 4">
    <name type="scientific">Penicillium cosmopolitanum</name>
    <dbReference type="NCBI Taxonomy" id="1131564"/>
    <lineage>
        <taxon>Eukaryota</taxon>
        <taxon>Fungi</taxon>
        <taxon>Dikarya</taxon>
        <taxon>Ascomycota</taxon>
        <taxon>Pezizomycotina</taxon>
        <taxon>Eurotiomycetes</taxon>
        <taxon>Eurotiomycetidae</taxon>
        <taxon>Eurotiales</taxon>
        <taxon>Aspergillaceae</taxon>
        <taxon>Penicillium</taxon>
    </lineage>
</organism>
<feature type="region of interest" description="Disordered" evidence="1">
    <location>
        <begin position="146"/>
        <end position="165"/>
    </location>
</feature>
<accession>A0A9W9VZG6</accession>
<comment type="caution">
    <text evidence="3">The sequence shown here is derived from an EMBL/GenBank/DDBJ whole genome shotgun (WGS) entry which is preliminary data.</text>
</comment>
<protein>
    <submittedName>
        <fullName evidence="3">Uncharacterized protein</fullName>
    </submittedName>
</protein>
<feature type="signal peptide" evidence="2">
    <location>
        <begin position="1"/>
        <end position="19"/>
    </location>
</feature>
<dbReference type="AlphaFoldDB" id="A0A9W9VZG6"/>
<keyword evidence="4" id="KW-1185">Reference proteome</keyword>
<evidence type="ECO:0000256" key="1">
    <source>
        <dbReference type="SAM" id="MobiDB-lite"/>
    </source>
</evidence>
<dbReference type="EMBL" id="JAPZBU010000008">
    <property type="protein sequence ID" value="KAJ5392307.1"/>
    <property type="molecule type" value="Genomic_DNA"/>
</dbReference>
<feature type="chain" id="PRO_5040785298" evidence="2">
    <location>
        <begin position="20"/>
        <end position="165"/>
    </location>
</feature>
<dbReference type="Proteomes" id="UP001147747">
    <property type="component" value="Unassembled WGS sequence"/>
</dbReference>
<evidence type="ECO:0000313" key="3">
    <source>
        <dbReference type="EMBL" id="KAJ5392307.1"/>
    </source>
</evidence>
<dbReference type="RefSeq" id="XP_056487985.1">
    <property type="nucleotide sequence ID" value="XM_056632434.1"/>
</dbReference>
<evidence type="ECO:0000313" key="4">
    <source>
        <dbReference type="Proteomes" id="UP001147747"/>
    </source>
</evidence>
<sequence>MAPLCTFLYMLAAAAPIYAEHLKVVWSAGDFSTISGPAGGNQNGHYSGFAIINDAGDAIYDQGFPDDHSPCYNTGDGRTFTIEGDCWATPRKFHCKADFAGHPDSCAVQDSDGNELGSGDGQTDTNFIGIAIGQDASCVVEFESDDTDTACPKDDGNGPLHVTSG</sequence>
<proteinExistence type="predicted"/>
<dbReference type="GeneID" id="81371414"/>